<dbReference type="InterPro" id="IPR011989">
    <property type="entry name" value="ARM-like"/>
</dbReference>
<dbReference type="OrthoDB" id="63891at2759"/>
<dbReference type="Gene3D" id="1.25.10.10">
    <property type="entry name" value="Leucine-rich Repeat Variant"/>
    <property type="match status" value="2"/>
</dbReference>
<dbReference type="RefSeq" id="XP_067066968.1">
    <property type="nucleotide sequence ID" value="XM_067211449.1"/>
</dbReference>
<gene>
    <name evidence="1" type="ORF">cand_012110</name>
</gene>
<evidence type="ECO:0000313" key="1">
    <source>
        <dbReference type="EMBL" id="OII72528.1"/>
    </source>
</evidence>
<dbReference type="InterPro" id="IPR016024">
    <property type="entry name" value="ARM-type_fold"/>
</dbReference>
<dbReference type="AlphaFoldDB" id="A0A1J4ME67"/>
<dbReference type="EMBL" id="LRBS01000112">
    <property type="protein sequence ID" value="OII72528.1"/>
    <property type="molecule type" value="Genomic_DNA"/>
</dbReference>
<sequence length="697" mass="79094">MSSKSCNIDELDLESSVNQTSFSFDNVNFENKQGVICDTAKDLKDLPQEKDNFLIYNSDQNTDFEGSLMKAIESSPLNEIIYLYLWDKVFNYWVDQLHRNNRMNTVKVIRSIISLLGSVSQRLEGLSFGLSSSLSGDMGDVLVEKVLTCCLKKYLVSTETIGSQNTSKSIVNTNLVYELILHLCDSCSLSYSEATRCIQNIIQFSQLSIATKDDTNSNALSVDNYQSREKLIDSLIMQLCKAVKHHNSIIRIEIVGILIYAFLAVPMSSKFPYNPTRIVQALVWSMYDDEEEVVCRAIDGLRVYLSVVGNDYFRTVINLAVNALPIERKQASPFTPLKILQKRILQNPPLPDIEDGYVTIIDFNLSNMIEDSEDYDSSLKSSSTENNVERYNSQQIIYNNSKIDSPDNHCLIDSNNKSLVSVKVELNKETILNKSDITDFSDIISTSIDQIESIYQNSIHFLSTCELLTEDWNKVVEEITNLRRIIIFHSQLLNNNIAFMQSHNSRQKSFNATYVGESIIRWVNSLRSSVSKVALYAIEELYLNCGNFLDFGRFLDLSIDALLKRTTDRNKFLANDAYQAIKTICLVKYGDKLLGKFVNYGLRSRSSIIIHRCLAAIEIILQQIGVNILKCGNLLSCIEFIHSNINGSTPDIRATANKCIRTMLGNVKWKSISTALQRSVAPFKLDKFRTDFERLIK</sequence>
<dbReference type="Proteomes" id="UP000186804">
    <property type="component" value="Unassembled WGS sequence"/>
</dbReference>
<proteinExistence type="predicted"/>
<dbReference type="SUPFAM" id="SSF48371">
    <property type="entry name" value="ARM repeat"/>
    <property type="match status" value="1"/>
</dbReference>
<evidence type="ECO:0008006" key="3">
    <source>
        <dbReference type="Google" id="ProtNLM"/>
    </source>
</evidence>
<evidence type="ECO:0000313" key="2">
    <source>
        <dbReference type="Proteomes" id="UP000186804"/>
    </source>
</evidence>
<accession>A0A1J4ME67</accession>
<name>A0A1J4ME67_9CRYT</name>
<comment type="caution">
    <text evidence="1">The sequence shown here is derived from an EMBL/GenBank/DDBJ whole genome shotgun (WGS) entry which is preliminary data.</text>
</comment>
<organism evidence="1 2">
    <name type="scientific">Cryptosporidium andersoni</name>
    <dbReference type="NCBI Taxonomy" id="117008"/>
    <lineage>
        <taxon>Eukaryota</taxon>
        <taxon>Sar</taxon>
        <taxon>Alveolata</taxon>
        <taxon>Apicomplexa</taxon>
        <taxon>Conoidasida</taxon>
        <taxon>Coccidia</taxon>
        <taxon>Eucoccidiorida</taxon>
        <taxon>Eimeriorina</taxon>
        <taxon>Cryptosporidiidae</taxon>
        <taxon>Cryptosporidium</taxon>
    </lineage>
</organism>
<dbReference type="VEuPathDB" id="CryptoDB:cand_012110"/>
<keyword evidence="2" id="KW-1185">Reference proteome</keyword>
<protein>
    <recommendedName>
        <fullName evidence="3">TOG domain-containing protein</fullName>
    </recommendedName>
</protein>
<reference evidence="1 2" key="1">
    <citation type="submission" date="2016-10" db="EMBL/GenBank/DDBJ databases">
        <title>Reductive evolution of mitochondrial metabolism and differential evolution of invasion-related proteins in Cryptosporidium.</title>
        <authorList>
            <person name="Liu S."/>
            <person name="Roellig D.M."/>
            <person name="Guo Y."/>
            <person name="Li N."/>
            <person name="Frace M.A."/>
            <person name="Tang K."/>
            <person name="Zhang L."/>
            <person name="Feng Y."/>
            <person name="Xiao L."/>
        </authorList>
    </citation>
    <scope>NUCLEOTIDE SEQUENCE [LARGE SCALE GENOMIC DNA]</scope>
    <source>
        <strain evidence="1">30847</strain>
    </source>
</reference>
<dbReference type="GeneID" id="92365396"/>